<evidence type="ECO:0000256" key="1">
    <source>
        <dbReference type="SAM" id="MobiDB-lite"/>
    </source>
</evidence>
<protein>
    <recommendedName>
        <fullName evidence="4">Ubiquitin-like domain-containing protein</fullName>
    </recommendedName>
</protein>
<dbReference type="EMBL" id="JAPFFF010000004">
    <property type="protein sequence ID" value="KAK8891157.1"/>
    <property type="molecule type" value="Genomic_DNA"/>
</dbReference>
<accession>A0ABR2KJ68</accession>
<feature type="compositionally biased region" description="Polar residues" evidence="1">
    <location>
        <begin position="1007"/>
        <end position="1021"/>
    </location>
</feature>
<evidence type="ECO:0000313" key="2">
    <source>
        <dbReference type="EMBL" id="KAK8891157.1"/>
    </source>
</evidence>
<dbReference type="Proteomes" id="UP001470230">
    <property type="component" value="Unassembled WGS sequence"/>
</dbReference>
<proteinExistence type="predicted"/>
<reference evidence="2 3" key="1">
    <citation type="submission" date="2024-04" db="EMBL/GenBank/DDBJ databases">
        <title>Tritrichomonas musculus Genome.</title>
        <authorList>
            <person name="Alves-Ferreira E."/>
            <person name="Grigg M."/>
            <person name="Lorenzi H."/>
            <person name="Galac M."/>
        </authorList>
    </citation>
    <scope>NUCLEOTIDE SEQUENCE [LARGE SCALE GENOMIC DNA]</scope>
    <source>
        <strain evidence="2 3">EAF2021</strain>
    </source>
</reference>
<feature type="compositionally biased region" description="Polar residues" evidence="1">
    <location>
        <begin position="1065"/>
        <end position="1088"/>
    </location>
</feature>
<gene>
    <name evidence="2" type="ORF">M9Y10_028363</name>
</gene>
<dbReference type="InterPro" id="IPR029071">
    <property type="entry name" value="Ubiquitin-like_domsf"/>
</dbReference>
<organism evidence="2 3">
    <name type="scientific">Tritrichomonas musculus</name>
    <dbReference type="NCBI Taxonomy" id="1915356"/>
    <lineage>
        <taxon>Eukaryota</taxon>
        <taxon>Metamonada</taxon>
        <taxon>Parabasalia</taxon>
        <taxon>Tritrichomonadida</taxon>
        <taxon>Tritrichomonadidae</taxon>
        <taxon>Tritrichomonas</taxon>
    </lineage>
</organism>
<keyword evidence="3" id="KW-1185">Reference proteome</keyword>
<name>A0ABR2KJ68_9EUKA</name>
<feature type="region of interest" description="Disordered" evidence="1">
    <location>
        <begin position="1004"/>
        <end position="1115"/>
    </location>
</feature>
<dbReference type="SUPFAM" id="SSF54236">
    <property type="entry name" value="Ubiquitin-like"/>
    <property type="match status" value="1"/>
</dbReference>
<feature type="compositionally biased region" description="Low complexity" evidence="1">
    <location>
        <begin position="1089"/>
        <end position="1115"/>
    </location>
</feature>
<sequence length="1277" mass="149631">MNLSDYIIKINPNLTCSTNLTTISEIFDFISDQTSHKQKSDFCLKYQNYSIYFNKNPLTLPEIGFELMKPFTFVTGDPIRLFFSYDNFIITPDIDIYPFMRIYDVKCILAETFHTVTNNINFEKFTNEQNASAKDDDEIGQIKVNDKNPIKLKFKDGSSIYKVIFLMNPNFTIEYYYMYKTDNIYKLKSALAVYKSIPLTFLKIISDKPINDEDELRSITDNTLVINYVPLQPKLESVNITLSSGKEKLLISENLENTESYSIYTLIEKKIGINRKYFENYDTQNTNKTKIDIEIKTPLMLRLYYDENNCDILRLPIFSKVEDLRKIIPNFFRKKYNKRIKNFGIAINQRFVDNNSYIIKYTTFEYDKAIVVNVVLQEEKTEIYTFHHKGENEEIIQNYLIPKEPDISDLKKLIYPKNPASVQFTYDNKPIKSNFKLNNKHKSCKIIEYEIKTTKCQYQYNRSFNNLQKENGKIKDIFYDIEKNKTKEDKKKCYYYEAYSEEKIRFSFNDDINSLNFGAQEKKIIYISRKDKFNYSIYDVVSNKTKQYSEAKSIFNAQNKLSDIKDKLAKEFHYQDQEFLLFSDFALIEDNDIPLLCFPHTNNKTYVINKKEENKTLQFRGPIFTFTQKFNNNTDVPKYISRLFGLQTEDVTFKYKKDQNSYEFLPHYFSSSAFANETEIQIHFLSHKKLCNYKFKINSQKKSEAKKISFYDVKLDLYHIKLKVQKELNLLNYSPSIINLFFNEIQITEYGCFDNLSGECIIDVNKEYDPNNENLVTIKVDILGEIQDYNFLKDDKIETLKDMIRTEKDIKDNNSIKIFDLQGKEIKGDQPIKEQRQFKVTFSTINIICEGSLGNKTVEVIEFFNSEQAKNSISDQLKIDKNSFSLFIKWNNYYKDIGNVTRLPQQTIYAHKIIADTIISDIGTDQKTEIKQNNLSELCKLSYFILFGLSNLSDTYFSFSLSPDGKNEISEEHTFRDYLNSQKEKYIDLPNDNINHIYVFDKRNFKPDNTTTPQPTSNQLKISEVDSNTKNSNGTTNNQHKSKTKNSDATSNNQHKHKTKKSDVDSNQQKPKVKSNTASTNNQQELEATNTSTTTNNQQQQKISESNIMDNDNSNNQQNQRIQEVDTNQKISEVENNVEDGQSSNQKLNVSFNQIPMKVNETADNSNENDIENGIKYRFIDHLNDKKYEFKLPENSKIVDAKIKILEQSGQKNQIMIKSKIKLIDLIFGGKKLKDGLLMKALHMTDEEQIVVFMHDYTKIRIKSVYIPNKKPQLNLK</sequence>
<evidence type="ECO:0008006" key="4">
    <source>
        <dbReference type="Google" id="ProtNLM"/>
    </source>
</evidence>
<feature type="compositionally biased region" description="Low complexity" evidence="1">
    <location>
        <begin position="1028"/>
        <end position="1038"/>
    </location>
</feature>
<comment type="caution">
    <text evidence="2">The sequence shown here is derived from an EMBL/GenBank/DDBJ whole genome shotgun (WGS) entry which is preliminary data.</text>
</comment>
<evidence type="ECO:0000313" key="3">
    <source>
        <dbReference type="Proteomes" id="UP001470230"/>
    </source>
</evidence>